<evidence type="ECO:0000313" key="4">
    <source>
        <dbReference type="Proteomes" id="UP001084197"/>
    </source>
</evidence>
<dbReference type="InterPro" id="IPR000551">
    <property type="entry name" value="MerR-type_HTH_dom"/>
</dbReference>
<dbReference type="SUPFAM" id="SSF46955">
    <property type="entry name" value="Putative DNA-binding domain"/>
    <property type="match status" value="1"/>
</dbReference>
<proteinExistence type="predicted"/>
<reference evidence="3" key="1">
    <citation type="submission" date="2022-11" db="EMBL/GenBank/DDBJ databases">
        <title>WGS of Natronobacillus azotifigens 24KS-1, an anaerobic diazotrophic haloalkaliphile from soda-rich habitats.</title>
        <authorList>
            <person name="Sorokin D.Y."/>
            <person name="Merkel A.Y."/>
        </authorList>
    </citation>
    <scope>NUCLEOTIDE SEQUENCE</scope>
    <source>
        <strain evidence="3">24KS-1</strain>
    </source>
</reference>
<sequence length="268" mass="31305">MRTFLTIGEVATLLNLSTSQIRFYEKKGLLKPHLIDDNGYRLYSYKELDTLEMINAFRKLNLSILAIKGILEQRDSYSFNHILDTAEQQVNTEITQLKQTLRFINKLRRNYTQFNIEKESVNFFPKRTLYVIGDNINTDQHERDLYAFVQHHGLHYYDNSYLLFTILGQSKHISCLFDQINNKQILHLPIYELEAGCYICLNFVINSYDELNALEEIAIKKCKDKGYEPIGACVIVEDFTTFLFSRTEIHLTIQVRVHSDDCTHPSGS</sequence>
<dbReference type="EMBL" id="JAPRAT010000010">
    <property type="protein sequence ID" value="MCZ0702903.1"/>
    <property type="molecule type" value="Genomic_DNA"/>
</dbReference>
<name>A0A9J6RBI4_9BACI</name>
<comment type="caution">
    <text evidence="3">The sequence shown here is derived from an EMBL/GenBank/DDBJ whole genome shotgun (WGS) entry which is preliminary data.</text>
</comment>
<dbReference type="SMART" id="SM00422">
    <property type="entry name" value="HTH_MERR"/>
    <property type="match status" value="1"/>
</dbReference>
<dbReference type="PROSITE" id="PS50937">
    <property type="entry name" value="HTH_MERR_2"/>
    <property type="match status" value="1"/>
</dbReference>
<evidence type="ECO:0000313" key="3">
    <source>
        <dbReference type="EMBL" id="MCZ0702903.1"/>
    </source>
</evidence>
<organism evidence="3 4">
    <name type="scientific">Natronobacillus azotifigens</name>
    <dbReference type="NCBI Taxonomy" id="472978"/>
    <lineage>
        <taxon>Bacteria</taxon>
        <taxon>Bacillati</taxon>
        <taxon>Bacillota</taxon>
        <taxon>Bacilli</taxon>
        <taxon>Bacillales</taxon>
        <taxon>Bacillaceae</taxon>
        <taxon>Natronobacillus</taxon>
    </lineage>
</organism>
<keyword evidence="1" id="KW-0238">DNA-binding</keyword>
<dbReference type="Gene3D" id="1.10.1660.10">
    <property type="match status" value="1"/>
</dbReference>
<accession>A0A9J6RBI4</accession>
<feature type="domain" description="HTH merR-type" evidence="2">
    <location>
        <begin position="1"/>
        <end position="73"/>
    </location>
</feature>
<dbReference type="PANTHER" id="PTHR30204:SF97">
    <property type="entry name" value="MERR FAMILY REGULATORY PROTEIN"/>
    <property type="match status" value="1"/>
</dbReference>
<dbReference type="GO" id="GO:0003700">
    <property type="term" value="F:DNA-binding transcription factor activity"/>
    <property type="evidence" value="ECO:0007669"/>
    <property type="project" value="InterPro"/>
</dbReference>
<keyword evidence="4" id="KW-1185">Reference proteome</keyword>
<dbReference type="PANTHER" id="PTHR30204">
    <property type="entry name" value="REDOX-CYCLING DRUG-SENSING TRANSCRIPTIONAL ACTIVATOR SOXR"/>
    <property type="match status" value="1"/>
</dbReference>
<dbReference type="Pfam" id="PF13411">
    <property type="entry name" value="MerR_1"/>
    <property type="match status" value="1"/>
</dbReference>
<dbReference type="AlphaFoldDB" id="A0A9J6RBI4"/>
<dbReference type="PRINTS" id="PR00040">
    <property type="entry name" value="HTHMERR"/>
</dbReference>
<protein>
    <submittedName>
        <fullName evidence="3">MerR family transcriptional regulator</fullName>
    </submittedName>
</protein>
<dbReference type="PROSITE" id="PS00552">
    <property type="entry name" value="HTH_MERR_1"/>
    <property type="match status" value="1"/>
</dbReference>
<dbReference type="GO" id="GO:0003677">
    <property type="term" value="F:DNA binding"/>
    <property type="evidence" value="ECO:0007669"/>
    <property type="project" value="UniProtKB-KW"/>
</dbReference>
<dbReference type="RefSeq" id="WP_268779672.1">
    <property type="nucleotide sequence ID" value="NZ_JAPRAT010000010.1"/>
</dbReference>
<evidence type="ECO:0000259" key="2">
    <source>
        <dbReference type="PROSITE" id="PS50937"/>
    </source>
</evidence>
<evidence type="ECO:0000256" key="1">
    <source>
        <dbReference type="ARBA" id="ARBA00023125"/>
    </source>
</evidence>
<gene>
    <name evidence="3" type="ORF">OWO01_06730</name>
</gene>
<dbReference type="InterPro" id="IPR009061">
    <property type="entry name" value="DNA-bd_dom_put_sf"/>
</dbReference>
<dbReference type="Proteomes" id="UP001084197">
    <property type="component" value="Unassembled WGS sequence"/>
</dbReference>
<dbReference type="InterPro" id="IPR047057">
    <property type="entry name" value="MerR_fam"/>
</dbReference>